<proteinExistence type="predicted"/>
<feature type="transmembrane region" description="Helical" evidence="1">
    <location>
        <begin position="42"/>
        <end position="60"/>
    </location>
</feature>
<dbReference type="Pfam" id="PF04892">
    <property type="entry name" value="VanZ"/>
    <property type="match status" value="1"/>
</dbReference>
<protein>
    <recommendedName>
        <fullName evidence="2">VanZ-like domain-containing protein</fullName>
    </recommendedName>
</protein>
<feature type="transmembrane region" description="Helical" evidence="1">
    <location>
        <begin position="72"/>
        <end position="90"/>
    </location>
</feature>
<organism evidence="3">
    <name type="scientific">bioreactor metagenome</name>
    <dbReference type="NCBI Taxonomy" id="1076179"/>
    <lineage>
        <taxon>unclassified sequences</taxon>
        <taxon>metagenomes</taxon>
        <taxon>ecological metagenomes</taxon>
    </lineage>
</organism>
<comment type="caution">
    <text evidence="3">The sequence shown here is derived from an EMBL/GenBank/DDBJ whole genome shotgun (WGS) entry which is preliminary data.</text>
</comment>
<keyword evidence="1" id="KW-1133">Transmembrane helix</keyword>
<feature type="domain" description="VanZ-like" evidence="2">
    <location>
        <begin position="1"/>
        <end position="58"/>
    </location>
</feature>
<dbReference type="EMBL" id="VSSQ01083290">
    <property type="protein sequence ID" value="MPN31664.1"/>
    <property type="molecule type" value="Genomic_DNA"/>
</dbReference>
<dbReference type="InterPro" id="IPR006976">
    <property type="entry name" value="VanZ-like"/>
</dbReference>
<accession>A0A645H5W6</accession>
<evidence type="ECO:0000259" key="2">
    <source>
        <dbReference type="Pfam" id="PF04892"/>
    </source>
</evidence>
<evidence type="ECO:0000256" key="1">
    <source>
        <dbReference type="SAM" id="Phobius"/>
    </source>
</evidence>
<keyword evidence="1" id="KW-0812">Transmembrane</keyword>
<name>A0A645H5W6_9ZZZZ</name>
<sequence>MFAPAVFGARYFKFLFAFLLSILSLEILQMVTYLGSFDVHDVNVNALGASIGYFAYRIGARAGTAPKKAMSMAFLILLFSLLLMVFAEYFNKMVAGRL</sequence>
<dbReference type="AlphaFoldDB" id="A0A645H5W6"/>
<feature type="transmembrane region" description="Helical" evidence="1">
    <location>
        <begin position="12"/>
        <end position="36"/>
    </location>
</feature>
<evidence type="ECO:0000313" key="3">
    <source>
        <dbReference type="EMBL" id="MPN31664.1"/>
    </source>
</evidence>
<gene>
    <name evidence="3" type="ORF">SDC9_179138</name>
</gene>
<reference evidence="3" key="1">
    <citation type="submission" date="2019-08" db="EMBL/GenBank/DDBJ databases">
        <authorList>
            <person name="Kucharzyk K."/>
            <person name="Murdoch R.W."/>
            <person name="Higgins S."/>
            <person name="Loffler F."/>
        </authorList>
    </citation>
    <scope>NUCLEOTIDE SEQUENCE</scope>
</reference>
<keyword evidence="1" id="KW-0472">Membrane</keyword>